<feature type="chain" id="PRO_5046110328" evidence="2">
    <location>
        <begin position="27"/>
        <end position="535"/>
    </location>
</feature>
<dbReference type="Proteomes" id="UP000664256">
    <property type="component" value="Unassembled WGS sequence"/>
</dbReference>
<evidence type="ECO:0000256" key="2">
    <source>
        <dbReference type="SAM" id="SignalP"/>
    </source>
</evidence>
<dbReference type="InterPro" id="IPR039564">
    <property type="entry name" value="Peptidase_C39-like"/>
</dbReference>
<name>A0ABS3H4V1_9ENTE</name>
<dbReference type="PANTHER" id="PTHR37806:SF1">
    <property type="entry name" value="PEPTIDASE C39-LIKE DOMAIN-CONTAINING PROTEIN"/>
    <property type="match status" value="1"/>
</dbReference>
<feature type="region of interest" description="Disordered" evidence="1">
    <location>
        <begin position="31"/>
        <end position="55"/>
    </location>
</feature>
<proteinExistence type="predicted"/>
<keyword evidence="2" id="KW-0732">Signal</keyword>
<comment type="caution">
    <text evidence="4">The sequence shown here is derived from an EMBL/GenBank/DDBJ whole genome shotgun (WGS) entry which is preliminary data.</text>
</comment>
<evidence type="ECO:0000259" key="3">
    <source>
        <dbReference type="Pfam" id="PF13529"/>
    </source>
</evidence>
<evidence type="ECO:0000313" key="5">
    <source>
        <dbReference type="Proteomes" id="UP000664256"/>
    </source>
</evidence>
<accession>A0ABS3H4V1</accession>
<sequence length="535" mass="59304">MKKTKIVFASLALLVALSIGSLSTQAKTIAATQDSSDTIMPTSTETSSQTAVLSESVSTSKNSAAISTEQTTTTTTNQVTPNSISKEQVMPQVKTAAKIKSTPQQVTPVKAAYQKPAVASPVKAKGANFYVQITNKNYAIWSNFSWQQRAVSSRYYMKLLHVKVIYTHQNGANYYSLYNNQDKWVGYLNAAATKTTPIQGSWHKIQKYVTISQPTWTIWNNFAGKAKYKAATLSDRVVKVTGYYTHFNGATYYSLYDNNNKWLGYLNAGGVKEVAAQGYYHNFNKYVKITKNWSVWRNFNWQFKSSATSIANQPILAKGYYKHFNGATYYSLYNQNGTWLGYINSGATAISAAPKPNKTILLGVPFISQGNTMLCEGTSLLEALHYKKIATNQNLMTFVKSMPLSPNNNPNNGFSGEWRHNVNGTYQGMNPGPVVKWGNQNGGKLTNISGATIQTLKGEIAKGNPVVTWVTYAFAPAEHKRMFWGDAIWNRHVVTLDGYKDGFYHVVDPVFGPGWIAGKSFETAYNVSRLAVLVR</sequence>
<gene>
    <name evidence="4" type="ORF">JZO76_02745</name>
</gene>
<keyword evidence="5" id="KW-1185">Reference proteome</keyword>
<feature type="domain" description="Peptidase C39-like" evidence="3">
    <location>
        <begin position="362"/>
        <end position="509"/>
    </location>
</feature>
<dbReference type="EMBL" id="JAFLVT010000004">
    <property type="protein sequence ID" value="MBO0448444.1"/>
    <property type="molecule type" value="Genomic_DNA"/>
</dbReference>
<evidence type="ECO:0000313" key="4">
    <source>
        <dbReference type="EMBL" id="MBO0448444.1"/>
    </source>
</evidence>
<dbReference type="RefSeq" id="WP_206902648.1">
    <property type="nucleotide sequence ID" value="NZ_JAFLVT010000004.1"/>
</dbReference>
<dbReference type="Gene3D" id="3.90.70.10">
    <property type="entry name" value="Cysteine proteinases"/>
    <property type="match status" value="1"/>
</dbReference>
<organism evidence="4 5">
    <name type="scientific">Candidatus Enterococcus myersii</name>
    <dbReference type="NCBI Taxonomy" id="2815322"/>
    <lineage>
        <taxon>Bacteria</taxon>
        <taxon>Bacillati</taxon>
        <taxon>Bacillota</taxon>
        <taxon>Bacilli</taxon>
        <taxon>Lactobacillales</taxon>
        <taxon>Enterococcaceae</taxon>
        <taxon>Enterococcus</taxon>
    </lineage>
</organism>
<evidence type="ECO:0000256" key="1">
    <source>
        <dbReference type="SAM" id="MobiDB-lite"/>
    </source>
</evidence>
<dbReference type="Pfam" id="PF13529">
    <property type="entry name" value="Peptidase_C39_2"/>
    <property type="match status" value="1"/>
</dbReference>
<feature type="signal peptide" evidence="2">
    <location>
        <begin position="1"/>
        <end position="26"/>
    </location>
</feature>
<reference evidence="4 5" key="1">
    <citation type="submission" date="2021-03" db="EMBL/GenBank/DDBJ databases">
        <title>Enterococcal diversity collection.</title>
        <authorList>
            <person name="Gilmore M.S."/>
            <person name="Schwartzman J."/>
            <person name="Van Tyne D."/>
            <person name="Martin M."/>
            <person name="Earl A.M."/>
            <person name="Manson A.L."/>
            <person name="Straub T."/>
            <person name="Salamzade R."/>
            <person name="Saavedra J."/>
            <person name="Lebreton F."/>
            <person name="Prichula J."/>
            <person name="Schaufler K."/>
            <person name="Gaca A."/>
            <person name="Sgardioli B."/>
            <person name="Wagenaar J."/>
            <person name="Strong T."/>
        </authorList>
    </citation>
    <scope>NUCLEOTIDE SEQUENCE [LARGE SCALE GENOMIC DNA]</scope>
    <source>
        <strain evidence="4 5">MJM12</strain>
    </source>
</reference>
<protein>
    <submittedName>
        <fullName evidence="4">C39 family peptidase</fullName>
    </submittedName>
</protein>
<dbReference type="PANTHER" id="PTHR37806">
    <property type="entry name" value="LMO0724 PROTEIN"/>
    <property type="match status" value="1"/>
</dbReference>